<reference evidence="1 2" key="1">
    <citation type="submission" date="2019-08" db="EMBL/GenBank/DDBJ databases">
        <title>Genome sequence of Gelidibacter salicanalis IC162T.</title>
        <authorList>
            <person name="Bowman J.P."/>
        </authorList>
    </citation>
    <scope>NUCLEOTIDE SEQUENCE [LARGE SCALE GENOMIC DNA]</scope>
    <source>
        <strain evidence="1 2">IC162</strain>
    </source>
</reference>
<dbReference type="EMBL" id="VORX01000002">
    <property type="protein sequence ID" value="TXE09251.1"/>
    <property type="molecule type" value="Genomic_DNA"/>
</dbReference>
<dbReference type="OrthoDB" id="1116059at2"/>
<protein>
    <recommendedName>
        <fullName evidence="3">Serine kinase</fullName>
    </recommendedName>
</protein>
<evidence type="ECO:0008006" key="3">
    <source>
        <dbReference type="Google" id="ProtNLM"/>
    </source>
</evidence>
<dbReference type="Proteomes" id="UP000321734">
    <property type="component" value="Unassembled WGS sequence"/>
</dbReference>
<dbReference type="Gene3D" id="3.40.50.300">
    <property type="entry name" value="P-loop containing nucleotide triphosphate hydrolases"/>
    <property type="match status" value="1"/>
</dbReference>
<evidence type="ECO:0000313" key="1">
    <source>
        <dbReference type="EMBL" id="TXE09251.1"/>
    </source>
</evidence>
<dbReference type="RefSeq" id="WP_146890763.1">
    <property type="nucleotide sequence ID" value="NZ_VORX01000002.1"/>
</dbReference>
<dbReference type="AlphaFoldDB" id="A0A5C7ALE9"/>
<comment type="caution">
    <text evidence="1">The sequence shown here is derived from an EMBL/GenBank/DDBJ whole genome shotgun (WGS) entry which is preliminary data.</text>
</comment>
<keyword evidence="2" id="KW-1185">Reference proteome</keyword>
<organism evidence="1 2">
    <name type="scientific">Gelidibacter salicanalis</name>
    <dbReference type="NCBI Taxonomy" id="291193"/>
    <lineage>
        <taxon>Bacteria</taxon>
        <taxon>Pseudomonadati</taxon>
        <taxon>Bacteroidota</taxon>
        <taxon>Flavobacteriia</taxon>
        <taxon>Flavobacteriales</taxon>
        <taxon>Flavobacteriaceae</taxon>
        <taxon>Gelidibacter</taxon>
    </lineage>
</organism>
<accession>A0A5C7ALE9</accession>
<evidence type="ECO:0000313" key="2">
    <source>
        <dbReference type="Proteomes" id="UP000321734"/>
    </source>
</evidence>
<dbReference type="SUPFAM" id="SSF53795">
    <property type="entry name" value="PEP carboxykinase-like"/>
    <property type="match status" value="1"/>
</dbReference>
<name>A0A5C7ALE9_9FLAO</name>
<gene>
    <name evidence="1" type="ORF">ES711_04805</name>
</gene>
<proteinExistence type="predicted"/>
<sequence length="374" mass="42157">MAAPRYIVKLESNYVLWFEKSNQYVVVSEMIKDLLEVFLLIPSKSEFIAVLVEQHIADNQATAFYNEIKGLLEDANTTAELPSTISPTIAITSPKMVRQYQFGTNSISVNYGSSDIENLIHPQWAHAAGVSHKNTSTTFDLFQEGEQLYLFKNDLYIGTYRESDYHLLQGQFSFQLINALYQKVESDWIATFHASTVCNDEEAIMIIGASGNGKSTLSSVLMAAGIDVLADDFTPLLAQNKEVYRFPSGISVKEGAFKMLEQLYPDFKCYPLHKSTSKDVIIKYIPPIKTLGEGITHVPCKKIVYVKYDPNATSSIKQISTEKILETLIPESWLSPLASNAELFLEWLQDLKGYELIYSDNTMAVSKFRELFKV</sequence>
<dbReference type="InterPro" id="IPR027417">
    <property type="entry name" value="P-loop_NTPase"/>
</dbReference>